<reference evidence="1 2" key="1">
    <citation type="submission" date="2019-08" db="EMBL/GenBank/DDBJ databases">
        <title>In-depth cultivation of the pig gut microbiome towards novel bacterial diversity and tailored functional studies.</title>
        <authorList>
            <person name="Wylensek D."/>
            <person name="Hitch T.C.A."/>
            <person name="Clavel T."/>
        </authorList>
    </citation>
    <scope>NUCLEOTIDE SEQUENCE [LARGE SCALE GENOMIC DNA]</scope>
    <source>
        <strain evidence="1 2">WCA-389-WT-23B</strain>
    </source>
</reference>
<proteinExistence type="predicted"/>
<dbReference type="EMBL" id="VUMI01000049">
    <property type="protein sequence ID" value="MSS90885.1"/>
    <property type="molecule type" value="Genomic_DNA"/>
</dbReference>
<organism evidence="1 2">
    <name type="scientific">Eisenbergiella porci</name>
    <dbReference type="NCBI Taxonomy" id="2652274"/>
    <lineage>
        <taxon>Bacteria</taxon>
        <taxon>Bacillati</taxon>
        <taxon>Bacillota</taxon>
        <taxon>Clostridia</taxon>
        <taxon>Lachnospirales</taxon>
        <taxon>Lachnospiraceae</taxon>
        <taxon>Eisenbergiella</taxon>
    </lineage>
</organism>
<evidence type="ECO:0000313" key="2">
    <source>
        <dbReference type="Proteomes" id="UP000436047"/>
    </source>
</evidence>
<comment type="caution">
    <text evidence="1">The sequence shown here is derived from an EMBL/GenBank/DDBJ whole genome shotgun (WGS) entry which is preliminary data.</text>
</comment>
<dbReference type="AlphaFoldDB" id="A0A6N7WM86"/>
<keyword evidence="2" id="KW-1185">Reference proteome</keyword>
<gene>
    <name evidence="1" type="ORF">FYJ45_22310</name>
</gene>
<evidence type="ECO:0000313" key="1">
    <source>
        <dbReference type="EMBL" id="MSS90885.1"/>
    </source>
</evidence>
<accession>A0A6N7WM86</accession>
<name>A0A6N7WM86_9FIRM</name>
<dbReference type="RefSeq" id="WP_154467291.1">
    <property type="nucleotide sequence ID" value="NZ_VUMI01000049.1"/>
</dbReference>
<dbReference type="GeneID" id="86055754"/>
<dbReference type="Proteomes" id="UP000436047">
    <property type="component" value="Unassembled WGS sequence"/>
</dbReference>
<sequence>MEEEKEKKCCYKALLQAWGLMKNTGFHTLSDSEWEALIGKAEEILKSDTEMDGMFFRDMFLAVTNYYKRQQEIN</sequence>
<protein>
    <submittedName>
        <fullName evidence="1">Uncharacterized protein</fullName>
    </submittedName>
</protein>